<dbReference type="InterPro" id="IPR011990">
    <property type="entry name" value="TPR-like_helical_dom_sf"/>
</dbReference>
<dbReference type="Gene3D" id="1.25.40.10">
    <property type="entry name" value="Tetratricopeptide repeat domain"/>
    <property type="match status" value="1"/>
</dbReference>
<dbReference type="OMA" id="YAMEFER"/>
<dbReference type="OrthoDB" id="10427578at2759"/>
<protein>
    <recommendedName>
        <fullName evidence="3">Pentacotripeptide-repeat region of PRORP domain-containing protein</fullName>
    </recommendedName>
</protein>
<comment type="caution">
    <text evidence="1">The sequence shown here is derived from an EMBL/GenBank/DDBJ whole genome shotgun (WGS) entry which is preliminary data.</text>
</comment>
<evidence type="ECO:0000313" key="1">
    <source>
        <dbReference type="EMBL" id="KAF0983533.1"/>
    </source>
</evidence>
<dbReference type="EMBL" id="VFQX01000006">
    <property type="protein sequence ID" value="KAF0983533.1"/>
    <property type="molecule type" value="Genomic_DNA"/>
</dbReference>
<dbReference type="VEuPathDB" id="AmoebaDB:NF0072640"/>
<proteinExistence type="predicted"/>
<gene>
    <name evidence="1" type="ORF">FDP41_010598</name>
</gene>
<dbReference type="GeneID" id="68117813"/>
<reference evidence="1 2" key="1">
    <citation type="journal article" date="2019" name="Sci. Rep.">
        <title>Nanopore sequencing improves the draft genome of the human pathogenic amoeba Naegleria fowleri.</title>
        <authorList>
            <person name="Liechti N."/>
            <person name="Schurch N."/>
            <person name="Bruggmann R."/>
            <person name="Wittwer M."/>
        </authorList>
    </citation>
    <scope>NUCLEOTIDE SEQUENCE [LARGE SCALE GENOMIC DNA]</scope>
    <source>
        <strain evidence="1 2">ATCC 30894</strain>
    </source>
</reference>
<dbReference type="AlphaFoldDB" id="A0A6A5BZF4"/>
<accession>A0A6A5BZF4</accession>
<dbReference type="Proteomes" id="UP000444721">
    <property type="component" value="Unassembled WGS sequence"/>
</dbReference>
<organism evidence="1 2">
    <name type="scientific">Naegleria fowleri</name>
    <name type="common">Brain eating amoeba</name>
    <dbReference type="NCBI Taxonomy" id="5763"/>
    <lineage>
        <taxon>Eukaryota</taxon>
        <taxon>Discoba</taxon>
        <taxon>Heterolobosea</taxon>
        <taxon>Tetramitia</taxon>
        <taxon>Eutetramitia</taxon>
        <taxon>Vahlkampfiidae</taxon>
        <taxon>Naegleria</taxon>
    </lineage>
</organism>
<name>A0A6A5BZF4_NAEFO</name>
<dbReference type="VEuPathDB" id="AmoebaDB:FDP41_010598"/>
<dbReference type="RefSeq" id="XP_044568246.1">
    <property type="nucleotide sequence ID" value="XM_044700913.1"/>
</dbReference>
<keyword evidence="2" id="KW-1185">Reference proteome</keyword>
<evidence type="ECO:0000313" key="2">
    <source>
        <dbReference type="Proteomes" id="UP000444721"/>
    </source>
</evidence>
<sequence length="380" mass="43989">MLQHSSSSSIITTTTFCSSSRKFIMMQHMFQGGGASTQTRNIFHHHHHHYQGKISQFYLQHSCKRNYSKKFLHHSNPNNEIMMNSHSTTSQFNSSNNTRHISTTTLATILNETKGQAHSYSTSSSSDDGDRQAMIEKEEKYILNTISNVHSHLDQGVDFTRAEERDLWVENLLSYLENIAKSVEKITWLEGTKSFSVSEEEATDFNSLFDNPFETREEEVSTSTKTSRLENLIVRVLDVLHEYGKEREVQKVESSLSLSSIGLGIYSIMKRYAMEFERATPKEISKFLEKECFFSLNQNVMNSLLRYFADIKDKVNTVIVLKDMQQLQLGANEHTYNILIRYAMYGNDQNQVLKLVKHMKQQGLELNQETKDLLRQHRLM</sequence>
<dbReference type="VEuPathDB" id="AmoebaDB:NfTy_013360"/>
<evidence type="ECO:0008006" key="3">
    <source>
        <dbReference type="Google" id="ProtNLM"/>
    </source>
</evidence>